<dbReference type="RefSeq" id="WP_186995840.1">
    <property type="nucleotide sequence ID" value="NZ_JACOQK010000001.1"/>
</dbReference>
<comment type="caution">
    <text evidence="2">The sequence shown here is derived from an EMBL/GenBank/DDBJ whole genome shotgun (WGS) entry which is preliminary data.</text>
</comment>
<dbReference type="EMBL" id="JACOQK010000001">
    <property type="protein sequence ID" value="MBC5786538.1"/>
    <property type="molecule type" value="Genomic_DNA"/>
</dbReference>
<keyword evidence="1" id="KW-0812">Transmembrane</keyword>
<gene>
    <name evidence="2" type="ORF">H8Z77_00665</name>
</gene>
<dbReference type="Proteomes" id="UP000649151">
    <property type="component" value="Unassembled WGS sequence"/>
</dbReference>
<accession>A0ABR7IN31</accession>
<keyword evidence="1" id="KW-0472">Membrane</keyword>
<evidence type="ECO:0000313" key="3">
    <source>
        <dbReference type="Proteomes" id="UP000649151"/>
    </source>
</evidence>
<sequence length="235" mass="26487">MDKTKKLLVSIIAVVLVVILAIGFCFLWSKQNMETDLLCLNQAITAFSGLENGELQSVSSRSSANQDAEMEYIDQIHLLFSQQENQLDYLLEQESTQQQETTSFCYKSVSGKMFYQNDQGIWEEEDFSNQVPSVLAEMLSTLEQQNVNKLSVVKKDGNTVYQVKIQPSSLSDTIGGYQDISYIKTYTVDSEGMLIQIKTENQYVVNQNGKEDTLTVTTETKLINKNQSSIPDAIQ</sequence>
<feature type="transmembrane region" description="Helical" evidence="1">
    <location>
        <begin position="7"/>
        <end position="29"/>
    </location>
</feature>
<keyword evidence="1" id="KW-1133">Transmembrane helix</keyword>
<proteinExistence type="predicted"/>
<keyword evidence="3" id="KW-1185">Reference proteome</keyword>
<organism evidence="2 3">
    <name type="scientific">Clostridium facile</name>
    <dbReference type="NCBI Taxonomy" id="2763035"/>
    <lineage>
        <taxon>Bacteria</taxon>
        <taxon>Bacillati</taxon>
        <taxon>Bacillota</taxon>
        <taxon>Clostridia</taxon>
        <taxon>Eubacteriales</taxon>
        <taxon>Clostridiaceae</taxon>
        <taxon>Clostridium</taxon>
    </lineage>
</organism>
<name>A0ABR7IN31_9CLOT</name>
<protein>
    <submittedName>
        <fullName evidence="2">Uncharacterized protein</fullName>
    </submittedName>
</protein>
<evidence type="ECO:0000256" key="1">
    <source>
        <dbReference type="SAM" id="Phobius"/>
    </source>
</evidence>
<evidence type="ECO:0000313" key="2">
    <source>
        <dbReference type="EMBL" id="MBC5786538.1"/>
    </source>
</evidence>
<reference evidence="2 3" key="1">
    <citation type="submission" date="2020-08" db="EMBL/GenBank/DDBJ databases">
        <title>Genome public.</title>
        <authorList>
            <person name="Liu C."/>
            <person name="Sun Q."/>
        </authorList>
    </citation>
    <scope>NUCLEOTIDE SEQUENCE [LARGE SCALE GENOMIC DNA]</scope>
    <source>
        <strain evidence="2 3">NSJ-27</strain>
    </source>
</reference>